<proteinExistence type="predicted"/>
<gene>
    <name evidence="1" type="ORF">A9Q84_18000</name>
</gene>
<dbReference type="AlphaFoldDB" id="A0A1Y5F3C6"/>
<comment type="caution">
    <text evidence="1">The sequence shown here is derived from an EMBL/GenBank/DDBJ whole genome shotgun (WGS) entry which is preliminary data.</text>
</comment>
<dbReference type="Proteomes" id="UP000196531">
    <property type="component" value="Unassembled WGS sequence"/>
</dbReference>
<name>A0A1Y5F3C6_9BACT</name>
<reference evidence="2" key="1">
    <citation type="journal article" date="2017" name="Proc. Natl. Acad. Sci. U.S.A.">
        <title>Simulation of Deepwater Horizon oil plume reveals substrate specialization within a complex community of hydrocarbon-degraders.</title>
        <authorList>
            <person name="Hu P."/>
            <person name="Dubinsky E.A."/>
            <person name="Probst A.J."/>
            <person name="Wang J."/>
            <person name="Sieber C.M.K."/>
            <person name="Tom L.M."/>
            <person name="Gardinali P."/>
            <person name="Banfield J.F."/>
            <person name="Atlas R.M."/>
            <person name="Andersen G.L."/>
        </authorList>
    </citation>
    <scope>NUCLEOTIDE SEQUENCE [LARGE SCALE GENOMIC DNA]</scope>
</reference>
<protein>
    <submittedName>
        <fullName evidence="1">Uncharacterized protein</fullName>
    </submittedName>
</protein>
<organism evidence="1 2">
    <name type="scientific">Halobacteriovorax marinus</name>
    <dbReference type="NCBI Taxonomy" id="97084"/>
    <lineage>
        <taxon>Bacteria</taxon>
        <taxon>Pseudomonadati</taxon>
        <taxon>Bdellovibrionota</taxon>
        <taxon>Bacteriovoracia</taxon>
        <taxon>Bacteriovoracales</taxon>
        <taxon>Halobacteriovoraceae</taxon>
        <taxon>Halobacteriovorax</taxon>
    </lineage>
</organism>
<evidence type="ECO:0000313" key="2">
    <source>
        <dbReference type="Proteomes" id="UP000196531"/>
    </source>
</evidence>
<evidence type="ECO:0000313" key="1">
    <source>
        <dbReference type="EMBL" id="OUR94196.1"/>
    </source>
</evidence>
<dbReference type="EMBL" id="MAAO01000011">
    <property type="protein sequence ID" value="OUR94196.1"/>
    <property type="molecule type" value="Genomic_DNA"/>
</dbReference>
<accession>A0A1Y5F3C6</accession>
<sequence>MPRRLQTVLIILISLLSVSLNAKERIYYKINHDTCRVKIVDNFKSSEDMNYKDLVVDLLKERNYQTSFLGPRRKIITGDFHLNFSWNRTGENVYKACDVEVTLKRSRINRTQSDDKVIFENSSKRALPRVTFKGKERCRRAINDVFNLLPHCILRKK</sequence>